<keyword evidence="2" id="KW-0645">Protease</keyword>
<dbReference type="EC" id="3.4.24.-" evidence="11"/>
<comment type="caution">
    <text evidence="11">The sequence shown here is derived from an EMBL/GenBank/DDBJ whole genome shotgun (WGS) entry which is preliminary data.</text>
</comment>
<dbReference type="Proteomes" id="UP001595705">
    <property type="component" value="Unassembled WGS sequence"/>
</dbReference>
<evidence type="ECO:0000259" key="9">
    <source>
        <dbReference type="Pfam" id="PF01435"/>
    </source>
</evidence>
<keyword evidence="6 11" id="KW-0482">Metalloprotease</keyword>
<feature type="domain" description="Peptidase M48" evidence="9">
    <location>
        <begin position="255"/>
        <end position="437"/>
    </location>
</feature>
<dbReference type="Pfam" id="PF01435">
    <property type="entry name" value="Peptidase_M48"/>
    <property type="match status" value="1"/>
</dbReference>
<reference evidence="12" key="1">
    <citation type="journal article" date="2019" name="Int. J. Syst. Evol. Microbiol.">
        <title>The Global Catalogue of Microorganisms (GCM) 10K type strain sequencing project: providing services to taxonomists for standard genome sequencing and annotation.</title>
        <authorList>
            <consortium name="The Broad Institute Genomics Platform"/>
            <consortium name="The Broad Institute Genome Sequencing Center for Infectious Disease"/>
            <person name="Wu L."/>
            <person name="Ma J."/>
        </authorList>
    </citation>
    <scope>NUCLEOTIDE SEQUENCE [LARGE SCALE GENOMIC DNA]</scope>
    <source>
        <strain evidence="12">KCTC 42441</strain>
    </source>
</reference>
<evidence type="ECO:0000256" key="2">
    <source>
        <dbReference type="ARBA" id="ARBA00022670"/>
    </source>
</evidence>
<evidence type="ECO:0000256" key="6">
    <source>
        <dbReference type="ARBA" id="ARBA00023049"/>
    </source>
</evidence>
<evidence type="ECO:0000256" key="5">
    <source>
        <dbReference type="ARBA" id="ARBA00022833"/>
    </source>
</evidence>
<dbReference type="GO" id="GO:0008237">
    <property type="term" value="F:metallopeptidase activity"/>
    <property type="evidence" value="ECO:0007669"/>
    <property type="project" value="UniProtKB-KW"/>
</dbReference>
<dbReference type="EMBL" id="JBHRYA010000009">
    <property type="protein sequence ID" value="MFC3717145.1"/>
    <property type="molecule type" value="Genomic_DNA"/>
</dbReference>
<proteinExistence type="predicted"/>
<evidence type="ECO:0000256" key="3">
    <source>
        <dbReference type="ARBA" id="ARBA00022723"/>
    </source>
</evidence>
<evidence type="ECO:0000259" key="10">
    <source>
        <dbReference type="Pfam" id="PF08239"/>
    </source>
</evidence>
<keyword evidence="12" id="KW-1185">Reference proteome</keyword>
<dbReference type="PANTHER" id="PTHR22726:SF1">
    <property type="entry name" value="METALLOENDOPEPTIDASE OMA1, MITOCHONDRIAL"/>
    <property type="match status" value="1"/>
</dbReference>
<evidence type="ECO:0000313" key="12">
    <source>
        <dbReference type="Proteomes" id="UP001595705"/>
    </source>
</evidence>
<feature type="domain" description="SH3b" evidence="10">
    <location>
        <begin position="42"/>
        <end position="86"/>
    </location>
</feature>
<evidence type="ECO:0000256" key="1">
    <source>
        <dbReference type="ARBA" id="ARBA00001947"/>
    </source>
</evidence>
<name>A0ABV7XLV7_9GAMM</name>
<accession>A0ABV7XLV7</accession>
<dbReference type="Gene3D" id="3.30.2010.10">
    <property type="entry name" value="Metalloproteases ('zincins'), catalytic domain"/>
    <property type="match status" value="1"/>
</dbReference>
<keyword evidence="8" id="KW-0732">Signal</keyword>
<dbReference type="Pfam" id="PF08239">
    <property type="entry name" value="SH3_3"/>
    <property type="match status" value="1"/>
</dbReference>
<dbReference type="InterPro" id="IPR051156">
    <property type="entry name" value="Mito/Outer_Membr_Metalloprot"/>
</dbReference>
<feature type="compositionally biased region" description="Basic and acidic residues" evidence="7">
    <location>
        <begin position="428"/>
        <end position="439"/>
    </location>
</feature>
<feature type="chain" id="PRO_5045062079" evidence="8">
    <location>
        <begin position="31"/>
        <end position="455"/>
    </location>
</feature>
<sequence>MKPVRSSRHGLSILLACLALLCAGALPASAAEMDATVHKSKAEVHQAPDFGSPEVAKLRRGDSVTVAGQQGLWFQVKLADGASGYLRVTDVRMDYAAQEGGDANVRALFTGQAGKGRVTETAGVRGLDESTLKSASFDAGELRAMEGNRVSPESAASHARAQGWDATRFAYAAEAETGKRGGAKQSEKRRGFGLARSLLGNLTGGAVGGSGDAVLDVADSAIGKSEDEILAEELALGPELAGRVLGAAPLWPDAQAQRRVNLIGRWMASQTTRPDLPWTFGVIDSPEINAFAAPGGYVLVTRGMYELLANDAEVAAVLGHEISHVVQRDHYNVIHKQQVTRSGIRAAAGQVSTGNIAESYAKDYAEKFGAGALLSGLDRDAEYRSDQAAEVYLVRSGFNPLALYAVLQKMTAFGTQSASLTQLHRTHPPLDDRLDRMDRGGVPGLERYSTREAGI</sequence>
<dbReference type="InterPro" id="IPR003646">
    <property type="entry name" value="SH3-like_bac-type"/>
</dbReference>
<keyword evidence="3" id="KW-0479">Metal-binding</keyword>
<evidence type="ECO:0000256" key="7">
    <source>
        <dbReference type="SAM" id="MobiDB-lite"/>
    </source>
</evidence>
<comment type="cofactor">
    <cofactor evidence="1">
        <name>Zn(2+)</name>
        <dbReference type="ChEBI" id="CHEBI:29105"/>
    </cofactor>
</comment>
<keyword evidence="5" id="KW-0862">Zinc</keyword>
<protein>
    <submittedName>
        <fullName evidence="11">M48 family metalloprotease</fullName>
        <ecNumber evidence="11">3.4.24.-</ecNumber>
    </submittedName>
</protein>
<dbReference type="InterPro" id="IPR001915">
    <property type="entry name" value="Peptidase_M48"/>
</dbReference>
<feature type="region of interest" description="Disordered" evidence="7">
    <location>
        <begin position="426"/>
        <end position="455"/>
    </location>
</feature>
<dbReference type="RefSeq" id="WP_386744876.1">
    <property type="nucleotide sequence ID" value="NZ_JBHRYA010000009.1"/>
</dbReference>
<keyword evidence="4 11" id="KW-0378">Hydrolase</keyword>
<dbReference type="PANTHER" id="PTHR22726">
    <property type="entry name" value="METALLOENDOPEPTIDASE OMA1"/>
    <property type="match status" value="1"/>
</dbReference>
<feature type="signal peptide" evidence="8">
    <location>
        <begin position="1"/>
        <end position="30"/>
    </location>
</feature>
<organism evidence="11 12">
    <name type="scientific">Luteimonas soli</name>
    <dbReference type="NCBI Taxonomy" id="1648966"/>
    <lineage>
        <taxon>Bacteria</taxon>
        <taxon>Pseudomonadati</taxon>
        <taxon>Pseudomonadota</taxon>
        <taxon>Gammaproteobacteria</taxon>
        <taxon>Lysobacterales</taxon>
        <taxon>Lysobacteraceae</taxon>
        <taxon>Luteimonas</taxon>
    </lineage>
</organism>
<evidence type="ECO:0000256" key="4">
    <source>
        <dbReference type="ARBA" id="ARBA00022801"/>
    </source>
</evidence>
<gene>
    <name evidence="11" type="ORF">ACFONC_13375</name>
</gene>
<dbReference type="Gene3D" id="2.30.30.40">
    <property type="entry name" value="SH3 Domains"/>
    <property type="match status" value="1"/>
</dbReference>
<evidence type="ECO:0000256" key="8">
    <source>
        <dbReference type="SAM" id="SignalP"/>
    </source>
</evidence>
<evidence type="ECO:0000313" key="11">
    <source>
        <dbReference type="EMBL" id="MFC3717145.1"/>
    </source>
</evidence>